<gene>
    <name evidence="2" type="ORF">RHGRI_026437</name>
</gene>
<sequence length="389" mass="44246">MAPKKQNVGKGKAVAGASGPPEEVPKTRAKRRDREQIDRDSQAEWEASIKERGVKNERHIVDDGLWPANFEPFAAIRDQGLRYWFAPNPGYNNALCEEFYRNMVVPEPGHFLAPGARITSRVGNTSVFIDVAEIATALDYQRPTRPVNFPRPDETFDQNEIAGYLYEHRRNARIPHWPGRFTTAYRFINQVVCFNLHPRGREGAPQRSVGNLMYAFMGEDTVSDWALYIFGQMCDFRDAPTTLRMPFPCLVTKILRTRNVPGKRFYSNDDLLPGDLDSSFIHRSMAQLRGVEGSLLSPPPASASTKTWLEKIFGCLTGLARSQRKLKREQRQLARNQADLLDRQRHMEAQMSGENPGPFRPRRWPALEVSDDFADEPEEEQHSDAGDGN</sequence>
<reference evidence="2" key="1">
    <citation type="submission" date="2020-08" db="EMBL/GenBank/DDBJ databases">
        <title>Plant Genome Project.</title>
        <authorList>
            <person name="Zhang R.-G."/>
        </authorList>
    </citation>
    <scope>NUCLEOTIDE SEQUENCE</scope>
    <source>
        <strain evidence="2">WSP0</strain>
        <tissue evidence="2">Leaf</tissue>
    </source>
</reference>
<evidence type="ECO:0000313" key="3">
    <source>
        <dbReference type="Proteomes" id="UP000823749"/>
    </source>
</evidence>
<dbReference type="AlphaFoldDB" id="A0AAV6ISW1"/>
<evidence type="ECO:0000313" key="2">
    <source>
        <dbReference type="EMBL" id="KAG5531816.1"/>
    </source>
</evidence>
<feature type="compositionally biased region" description="Acidic residues" evidence="1">
    <location>
        <begin position="369"/>
        <end position="379"/>
    </location>
</feature>
<comment type="caution">
    <text evidence="2">The sequence shown here is derived from an EMBL/GenBank/DDBJ whole genome shotgun (WGS) entry which is preliminary data.</text>
</comment>
<proteinExistence type="predicted"/>
<dbReference type="Proteomes" id="UP000823749">
    <property type="component" value="Chromosome 9"/>
</dbReference>
<evidence type="ECO:0000256" key="1">
    <source>
        <dbReference type="SAM" id="MobiDB-lite"/>
    </source>
</evidence>
<protein>
    <submittedName>
        <fullName evidence="2">Uncharacterized protein</fullName>
    </submittedName>
</protein>
<name>A0AAV6ISW1_9ERIC</name>
<feature type="region of interest" description="Disordered" evidence="1">
    <location>
        <begin position="348"/>
        <end position="389"/>
    </location>
</feature>
<feature type="compositionally biased region" description="Basic and acidic residues" evidence="1">
    <location>
        <begin position="380"/>
        <end position="389"/>
    </location>
</feature>
<organism evidence="2 3">
    <name type="scientific">Rhododendron griersonianum</name>
    <dbReference type="NCBI Taxonomy" id="479676"/>
    <lineage>
        <taxon>Eukaryota</taxon>
        <taxon>Viridiplantae</taxon>
        <taxon>Streptophyta</taxon>
        <taxon>Embryophyta</taxon>
        <taxon>Tracheophyta</taxon>
        <taxon>Spermatophyta</taxon>
        <taxon>Magnoliopsida</taxon>
        <taxon>eudicotyledons</taxon>
        <taxon>Gunneridae</taxon>
        <taxon>Pentapetalae</taxon>
        <taxon>asterids</taxon>
        <taxon>Ericales</taxon>
        <taxon>Ericaceae</taxon>
        <taxon>Ericoideae</taxon>
        <taxon>Rhodoreae</taxon>
        <taxon>Rhododendron</taxon>
    </lineage>
</organism>
<feature type="compositionally biased region" description="Low complexity" evidence="1">
    <location>
        <begin position="8"/>
        <end position="17"/>
    </location>
</feature>
<accession>A0AAV6ISW1</accession>
<dbReference type="EMBL" id="JACTNZ010000009">
    <property type="protein sequence ID" value="KAG5531816.1"/>
    <property type="molecule type" value="Genomic_DNA"/>
</dbReference>
<feature type="region of interest" description="Disordered" evidence="1">
    <location>
        <begin position="1"/>
        <end position="46"/>
    </location>
</feature>
<keyword evidence="3" id="KW-1185">Reference proteome</keyword>
<feature type="compositionally biased region" description="Basic and acidic residues" evidence="1">
    <location>
        <begin position="32"/>
        <end position="46"/>
    </location>
</feature>